<dbReference type="AlphaFoldDB" id="A0A132B9W5"/>
<dbReference type="RefSeq" id="XP_018063526.1">
    <property type="nucleotide sequence ID" value="XM_018216143.1"/>
</dbReference>
<protein>
    <submittedName>
        <fullName evidence="2">Uncharacterized protein</fullName>
    </submittedName>
</protein>
<gene>
    <name evidence="2" type="ORF">LY89DRAFT_690679</name>
</gene>
<dbReference type="Proteomes" id="UP000070700">
    <property type="component" value="Unassembled WGS sequence"/>
</dbReference>
<keyword evidence="3" id="KW-1185">Reference proteome</keyword>
<sequence>MLNTTSAHKLSEPPQPWCYNCADESEAKKKSCNYYRTKLLRKPCSNCVKSKWNHCMDTPQVFEQRTRSKAIEQSIAAGLMSKSPPKKVQPSPEHSPSKVFKKKSKPKLKSSTPPKFPNLLGASGREHSRSPTSPLSFVRDTATHTSPRAHEQAGSTSDLEDLHGPDTITISCPRYTSLQKESTPARPSSVRTSQDSGSIYSPTSSPDSPSDDLQLNVKNDLPLRNKNDLPLDNEEEDNPTLIYKDNWPDVSRQAFCRWLIISKWKPEDYECYWPGHSSGLGLLMNPETPVEHMLRHLGYSHTEPGPLTPAHITGQACRRFEDAFGSVELIFCRMQIQQLVTGEFWKKESESICCTDKQVLTETLLDILTEAASRKASRYSSSGLPVAGH</sequence>
<dbReference type="KEGG" id="psco:LY89DRAFT_690679"/>
<feature type="compositionally biased region" description="Low complexity" evidence="1">
    <location>
        <begin position="81"/>
        <end position="92"/>
    </location>
</feature>
<organism evidence="2 3">
    <name type="scientific">Mollisia scopiformis</name>
    <name type="common">Conifer needle endophyte fungus</name>
    <name type="synonym">Phialocephala scopiformis</name>
    <dbReference type="NCBI Taxonomy" id="149040"/>
    <lineage>
        <taxon>Eukaryota</taxon>
        <taxon>Fungi</taxon>
        <taxon>Dikarya</taxon>
        <taxon>Ascomycota</taxon>
        <taxon>Pezizomycotina</taxon>
        <taxon>Leotiomycetes</taxon>
        <taxon>Helotiales</taxon>
        <taxon>Mollisiaceae</taxon>
        <taxon>Mollisia</taxon>
    </lineage>
</organism>
<feature type="compositionally biased region" description="Low complexity" evidence="1">
    <location>
        <begin position="195"/>
        <end position="212"/>
    </location>
</feature>
<evidence type="ECO:0000256" key="1">
    <source>
        <dbReference type="SAM" id="MobiDB-lite"/>
    </source>
</evidence>
<dbReference type="EMBL" id="KQ947433">
    <property type="protein sequence ID" value="KUJ09171.1"/>
    <property type="molecule type" value="Genomic_DNA"/>
</dbReference>
<evidence type="ECO:0000313" key="2">
    <source>
        <dbReference type="EMBL" id="KUJ09171.1"/>
    </source>
</evidence>
<evidence type="ECO:0000313" key="3">
    <source>
        <dbReference type="Proteomes" id="UP000070700"/>
    </source>
</evidence>
<dbReference type="GeneID" id="28825869"/>
<feature type="compositionally biased region" description="Polar residues" evidence="1">
    <location>
        <begin position="168"/>
        <end position="194"/>
    </location>
</feature>
<name>A0A132B9W5_MOLSC</name>
<proteinExistence type="predicted"/>
<feature type="compositionally biased region" description="Basic residues" evidence="1">
    <location>
        <begin position="99"/>
        <end position="108"/>
    </location>
</feature>
<reference evidence="2 3" key="1">
    <citation type="submission" date="2015-10" db="EMBL/GenBank/DDBJ databases">
        <title>Full genome of DAOMC 229536 Phialocephala scopiformis, a fungal endophyte of spruce producing the potent anti-insectan compound rugulosin.</title>
        <authorList>
            <consortium name="DOE Joint Genome Institute"/>
            <person name="Walker A.K."/>
            <person name="Frasz S.L."/>
            <person name="Seifert K.A."/>
            <person name="Miller J.D."/>
            <person name="Mondo S.J."/>
            <person name="Labutti K."/>
            <person name="Lipzen A."/>
            <person name="Dockter R."/>
            <person name="Kennedy M."/>
            <person name="Grigoriev I.V."/>
            <person name="Spatafora J.W."/>
        </authorList>
    </citation>
    <scope>NUCLEOTIDE SEQUENCE [LARGE SCALE GENOMIC DNA]</scope>
    <source>
        <strain evidence="2 3">CBS 120377</strain>
    </source>
</reference>
<feature type="region of interest" description="Disordered" evidence="1">
    <location>
        <begin position="76"/>
        <end position="216"/>
    </location>
</feature>
<accession>A0A132B9W5</accession>
<dbReference type="InParanoid" id="A0A132B9W5"/>